<feature type="compositionally biased region" description="Basic and acidic residues" evidence="1">
    <location>
        <begin position="701"/>
        <end position="721"/>
    </location>
</feature>
<feature type="region of interest" description="Disordered" evidence="1">
    <location>
        <begin position="520"/>
        <end position="665"/>
    </location>
</feature>
<keyword evidence="2" id="KW-1133">Transmembrane helix</keyword>
<feature type="compositionally biased region" description="Basic residues" evidence="1">
    <location>
        <begin position="522"/>
        <end position="534"/>
    </location>
</feature>
<feature type="region of interest" description="Disordered" evidence="1">
    <location>
        <begin position="1"/>
        <end position="174"/>
    </location>
</feature>
<feature type="region of interest" description="Disordered" evidence="1">
    <location>
        <begin position="194"/>
        <end position="231"/>
    </location>
</feature>
<dbReference type="InterPro" id="IPR038769">
    <property type="entry name" value="MTC4"/>
</dbReference>
<feature type="compositionally biased region" description="Low complexity" evidence="1">
    <location>
        <begin position="40"/>
        <end position="52"/>
    </location>
</feature>
<dbReference type="EMBL" id="JAPQKO010000006">
    <property type="protein sequence ID" value="KAJ5156704.1"/>
    <property type="molecule type" value="Genomic_DNA"/>
</dbReference>
<feature type="compositionally biased region" description="Polar residues" evidence="1">
    <location>
        <begin position="1"/>
        <end position="22"/>
    </location>
</feature>
<name>A0A9W9LHS8_9EURO</name>
<evidence type="ECO:0000256" key="2">
    <source>
        <dbReference type="SAM" id="Phobius"/>
    </source>
</evidence>
<gene>
    <name evidence="3" type="ORF">N7492_009507</name>
</gene>
<dbReference type="OrthoDB" id="5034579at2759"/>
<comment type="caution">
    <text evidence="3">The sequence shown here is derived from an EMBL/GenBank/DDBJ whole genome shotgun (WGS) entry which is preliminary data.</text>
</comment>
<feature type="compositionally biased region" description="Basic residues" evidence="1">
    <location>
        <begin position="109"/>
        <end position="122"/>
    </location>
</feature>
<feature type="compositionally biased region" description="Basic residues" evidence="1">
    <location>
        <begin position="547"/>
        <end position="556"/>
    </location>
</feature>
<keyword evidence="2" id="KW-0812">Transmembrane</keyword>
<feature type="region of interest" description="Disordered" evidence="1">
    <location>
        <begin position="306"/>
        <end position="329"/>
    </location>
</feature>
<keyword evidence="4" id="KW-1185">Reference proteome</keyword>
<accession>A0A9W9LHS8</accession>
<keyword evidence="2" id="KW-0472">Membrane</keyword>
<evidence type="ECO:0000313" key="4">
    <source>
        <dbReference type="Proteomes" id="UP001146351"/>
    </source>
</evidence>
<protein>
    <submittedName>
        <fullName evidence="3">Uncharacterized protein</fullName>
    </submittedName>
</protein>
<feature type="compositionally biased region" description="Basic and acidic residues" evidence="1">
    <location>
        <begin position="306"/>
        <end position="316"/>
    </location>
</feature>
<dbReference type="AlphaFoldDB" id="A0A9W9LHS8"/>
<evidence type="ECO:0000313" key="3">
    <source>
        <dbReference type="EMBL" id="KAJ5156704.1"/>
    </source>
</evidence>
<organism evidence="3 4">
    <name type="scientific">Penicillium capsulatum</name>
    <dbReference type="NCBI Taxonomy" id="69766"/>
    <lineage>
        <taxon>Eukaryota</taxon>
        <taxon>Fungi</taxon>
        <taxon>Dikarya</taxon>
        <taxon>Ascomycota</taxon>
        <taxon>Pezizomycotina</taxon>
        <taxon>Eurotiomycetes</taxon>
        <taxon>Eurotiomycetidae</taxon>
        <taxon>Eurotiales</taxon>
        <taxon>Aspergillaceae</taxon>
        <taxon>Penicillium</taxon>
    </lineage>
</organism>
<feature type="compositionally biased region" description="Basic and acidic residues" evidence="1">
    <location>
        <begin position="53"/>
        <end position="64"/>
    </location>
</feature>
<feature type="compositionally biased region" description="Acidic residues" evidence="1">
    <location>
        <begin position="828"/>
        <end position="837"/>
    </location>
</feature>
<reference evidence="3" key="1">
    <citation type="submission" date="2022-11" db="EMBL/GenBank/DDBJ databases">
        <authorList>
            <person name="Petersen C."/>
        </authorList>
    </citation>
    <scope>NUCLEOTIDE SEQUENCE</scope>
    <source>
        <strain evidence="3">IBT 21917</strain>
    </source>
</reference>
<feature type="compositionally biased region" description="Basic and acidic residues" evidence="1">
    <location>
        <begin position="903"/>
        <end position="912"/>
    </location>
</feature>
<reference evidence="3" key="2">
    <citation type="journal article" date="2023" name="IMA Fungus">
        <title>Comparative genomic study of the Penicillium genus elucidates a diverse pangenome and 15 lateral gene transfer events.</title>
        <authorList>
            <person name="Petersen C."/>
            <person name="Sorensen T."/>
            <person name="Nielsen M.R."/>
            <person name="Sondergaard T.E."/>
            <person name="Sorensen J.L."/>
            <person name="Fitzpatrick D.A."/>
            <person name="Frisvad J.C."/>
            <person name="Nielsen K.L."/>
        </authorList>
    </citation>
    <scope>NUCLEOTIDE SEQUENCE</scope>
    <source>
        <strain evidence="3">IBT 21917</strain>
    </source>
</reference>
<feature type="transmembrane region" description="Helical" evidence="2">
    <location>
        <begin position="1150"/>
        <end position="1173"/>
    </location>
</feature>
<feature type="compositionally biased region" description="Polar residues" evidence="1">
    <location>
        <begin position="135"/>
        <end position="147"/>
    </location>
</feature>
<feature type="region of interest" description="Disordered" evidence="1">
    <location>
        <begin position="681"/>
        <end position="782"/>
    </location>
</feature>
<dbReference type="PANTHER" id="PTHR38426">
    <property type="entry name" value="MAINTENANCE OF TELOMERE CAPPING PROTEIN 4"/>
    <property type="match status" value="1"/>
</dbReference>
<dbReference type="PANTHER" id="PTHR38426:SF1">
    <property type="entry name" value="MAINTENANCE OF TELOMERE CAPPING PROTEIN 4"/>
    <property type="match status" value="1"/>
</dbReference>
<feature type="compositionally biased region" description="Low complexity" evidence="1">
    <location>
        <begin position="535"/>
        <end position="546"/>
    </location>
</feature>
<proteinExistence type="predicted"/>
<feature type="compositionally biased region" description="Polar residues" evidence="1">
    <location>
        <begin position="318"/>
        <end position="327"/>
    </location>
</feature>
<feature type="compositionally biased region" description="Low complexity" evidence="1">
    <location>
        <begin position="681"/>
        <end position="690"/>
    </location>
</feature>
<sequence length="1193" mass="132186">MSPSHEQQRPPSTGTRAPSEQTDYLVPRRETGPMSDGRASGELEGSTLGSSSREGDRRTSEHHRGPSSGGFLLDSLPRSKSSRITSHRPRPSEVTAGKQNAPDADVVVHKKRSRFPWSRHKKSASESDPKDILPSTKTAQQNPTLPSDPQAPESASGIPSGANSTDRQQAGLDRDSLQIVNLALNLNESRRRTASGLAPGLGQRRPISVSQPVGPSSDIRAPSPRGENAESDAYQSYAQQLGNQMTPTRQGRQSSVVELLPANAVGDNRVYEFSESTLNRAERARRHFDLLHEYLRLLPLLPPLRKTEGANDHESSHPPASSTSLTRGYNPLQMIRNRRIRYREKCSIDAEAAGWHDVENVHEWVNSINREYGHRDHDQNHSIKLPPFQQGQRRRLDGEPEDLEILAASPPSSLRRVSRTNSIKAAPPRPRHDWKFFPSELLADAAWVEDGVNKSKIVDKDGNHLYPDSTELILVDSNLNIFQQKQRPSIEVDDYGAEAASSRPNSLSSSHPALAHEFKSVGRGRKSKRMHSHSHSNQSRSASSSYKRSRRDKARTRSMSISSDSSADRREASHSKRPAKYRQDSKKIHQRNAAHHAGSSEFHAKSPAAVGPNAEQDHSHKSGPLYLNTSTGHTRRNESVSSLGSMEDRYNPRMSLEGMDSTAPNSPVHAGYFPSIAVNLSPSSSRSPSPAKKGLRHKIVSRHERSKSKLGDRENQKHENDGQGQEVSPHHVTMPPVENVQRSSKLEPSPLPDVVSSSFPDDQGMVDSYRGRKGQHIPESKLRGIFKGPGRIAEIVGNEVSKVGDMILKKDQMPDSRKSSSTTTLGSDESDDEDDDQRTDRRPSSRARLPGRLIRRDSDKGAPSRSFIPSLPSFTSPLRQDDRTGSTDAVELGSPRGRGSASRKQDERESQRRLAFSRSKTLDFGSPPNSRGPTKPHVIKDSSVPFSLTRPPVTGLARVRASPAPSGERRRPLGAATRAWSISDRSLHTLNDSGVPGKTEVERTRTLLLSSGIKAREIARRASSVRDPPPHWLRSSLAPSTTVPRVTRLGEFDLAAQSLLQRFEASQYSFQQSMHHFATASSSPLRTQLKDLETLVTHTLTPRVRATADDAEDLCVQLNTTSTLAVKSLSDALDKGVRKRRRRLRFARRAGFVVLEWALVGMLWWVWLIVMGFKVIRSVFRGVISGARWILWL</sequence>
<evidence type="ECO:0000256" key="1">
    <source>
        <dbReference type="SAM" id="MobiDB-lite"/>
    </source>
</evidence>
<feature type="compositionally biased region" description="Basic and acidic residues" evidence="1">
    <location>
        <begin position="807"/>
        <end position="818"/>
    </location>
</feature>
<feature type="region of interest" description="Disordered" evidence="1">
    <location>
        <begin position="796"/>
        <end position="977"/>
    </location>
</feature>
<dbReference type="Proteomes" id="UP001146351">
    <property type="component" value="Unassembled WGS sequence"/>
</dbReference>